<evidence type="ECO:0000259" key="3">
    <source>
        <dbReference type="Pfam" id="PF11761"/>
    </source>
</evidence>
<evidence type="ECO:0000259" key="1">
    <source>
        <dbReference type="Pfam" id="PF01890"/>
    </source>
</evidence>
<sequence length="357" mass="39640">MNVSIISFTSAGSRLSVQIKETLTKEGMFCEAYTNKRYAKNSLLKERKGSLFEWTKSQFFKVDAIIYIGATGIAVRSVAPFLVNKKNDPAVIVIDEKGTFVISLLSGHLGGANRLTELIATKIKAVPVITTATDINQLFAVDVFAKKNKLLIKSFPLAKEISAALLDKKEVGLVCDFPVEGTVPKELKWIQETENSLLSKKMELGICISARERKEAPFQKTLYLIPPIVTLGIGCKKGTGKEVIEELAERSLYECGYSWNSVEQIASIDLKKEEEGLCQMAKEHGILFRTFQKEMLAQLIGEFTESDFVEQVTGVSNVCERSAVLGSKNGRLVQKKRAENGVTVAIAERDWRVKFDE</sequence>
<dbReference type="InterPro" id="IPR052553">
    <property type="entry name" value="CbiG_hydrolase"/>
</dbReference>
<proteinExistence type="predicted"/>
<dbReference type="Pfam" id="PF01890">
    <property type="entry name" value="CbiG_C"/>
    <property type="match status" value="1"/>
</dbReference>
<comment type="caution">
    <text evidence="4">The sequence shown here is derived from an EMBL/GenBank/DDBJ whole genome shotgun (WGS) entry which is preliminary data.</text>
</comment>
<dbReference type="EMBL" id="VUMT01000001">
    <property type="protein sequence ID" value="MSS62508.1"/>
    <property type="molecule type" value="Genomic_DNA"/>
</dbReference>
<dbReference type="Pfam" id="PF11761">
    <property type="entry name" value="CbiG_mid"/>
    <property type="match status" value="1"/>
</dbReference>
<feature type="domain" description="Cobalamin biosynthesis central region" evidence="3">
    <location>
        <begin position="139"/>
        <end position="226"/>
    </location>
</feature>
<keyword evidence="4" id="KW-0378">Hydrolase</keyword>
<dbReference type="SUPFAM" id="SSF159664">
    <property type="entry name" value="CobE/GbiG C-terminal domain-like"/>
    <property type="match status" value="1"/>
</dbReference>
<accession>A0A6L5XVX9</accession>
<dbReference type="GO" id="GO:0009236">
    <property type="term" value="P:cobalamin biosynthetic process"/>
    <property type="evidence" value="ECO:0007669"/>
    <property type="project" value="InterPro"/>
</dbReference>
<dbReference type="PANTHER" id="PTHR37477">
    <property type="entry name" value="COBALT-PRECORRIN-5A HYDROLASE"/>
    <property type="match status" value="1"/>
</dbReference>
<organism evidence="4 5">
    <name type="scientific">Velocimicrobium porci</name>
    <dbReference type="NCBI Taxonomy" id="2606634"/>
    <lineage>
        <taxon>Bacteria</taxon>
        <taxon>Bacillati</taxon>
        <taxon>Bacillota</taxon>
        <taxon>Clostridia</taxon>
        <taxon>Lachnospirales</taxon>
        <taxon>Lachnospiraceae</taxon>
        <taxon>Velocimicrobium</taxon>
    </lineage>
</organism>
<dbReference type="PANTHER" id="PTHR37477:SF1">
    <property type="entry name" value="COBALT-PRECORRIN-5A HYDROLASE"/>
    <property type="match status" value="1"/>
</dbReference>
<dbReference type="InterPro" id="IPR021745">
    <property type="entry name" value="CbiG_mid"/>
</dbReference>
<name>A0A6L5XVX9_9FIRM</name>
<feature type="domain" description="CobE/GbiG C-terminal" evidence="1">
    <location>
        <begin position="230"/>
        <end position="347"/>
    </location>
</feature>
<evidence type="ECO:0000313" key="4">
    <source>
        <dbReference type="EMBL" id="MSS62508.1"/>
    </source>
</evidence>
<dbReference type="GO" id="GO:0016787">
    <property type="term" value="F:hydrolase activity"/>
    <property type="evidence" value="ECO:0007669"/>
    <property type="project" value="UniProtKB-KW"/>
</dbReference>
<dbReference type="InterPro" id="IPR038029">
    <property type="entry name" value="GbiG_N_sf"/>
</dbReference>
<dbReference type="InterPro" id="IPR002750">
    <property type="entry name" value="CobE/GbiG_C"/>
</dbReference>
<evidence type="ECO:0000259" key="2">
    <source>
        <dbReference type="Pfam" id="PF11760"/>
    </source>
</evidence>
<dbReference type="AlphaFoldDB" id="A0A6L5XVX9"/>
<dbReference type="InterPro" id="IPR036518">
    <property type="entry name" value="CobE/GbiG_C_sf"/>
</dbReference>
<dbReference type="Pfam" id="PF11760">
    <property type="entry name" value="CbiG_N"/>
    <property type="match status" value="1"/>
</dbReference>
<feature type="domain" description="Cobalamin synthesis G N-terminal" evidence="2">
    <location>
        <begin position="54"/>
        <end position="134"/>
    </location>
</feature>
<dbReference type="Proteomes" id="UP000482209">
    <property type="component" value="Unassembled WGS sequence"/>
</dbReference>
<dbReference type="SUPFAM" id="SSF159672">
    <property type="entry name" value="CbiG N-terminal domain-like"/>
    <property type="match status" value="1"/>
</dbReference>
<dbReference type="InterPro" id="IPR021744">
    <property type="entry name" value="CbiG_N"/>
</dbReference>
<dbReference type="RefSeq" id="WP_154516017.1">
    <property type="nucleotide sequence ID" value="NZ_VUMT01000001.1"/>
</dbReference>
<protein>
    <submittedName>
        <fullName evidence="4">Cobalt-precorrin 5A hydrolase</fullName>
    </submittedName>
</protein>
<dbReference type="Gene3D" id="3.30.420.180">
    <property type="entry name" value="CobE/GbiG C-terminal domain"/>
    <property type="match status" value="1"/>
</dbReference>
<gene>
    <name evidence="4" type="ORF">FYJ58_01190</name>
</gene>
<evidence type="ECO:0000313" key="5">
    <source>
        <dbReference type="Proteomes" id="UP000482209"/>
    </source>
</evidence>
<reference evidence="4 5" key="1">
    <citation type="submission" date="2019-08" db="EMBL/GenBank/DDBJ databases">
        <title>In-depth cultivation of the pig gut microbiome towards novel bacterial diversity and tailored functional studies.</title>
        <authorList>
            <person name="Wylensek D."/>
            <person name="Hitch T.C.A."/>
            <person name="Clavel T."/>
        </authorList>
    </citation>
    <scope>NUCLEOTIDE SEQUENCE [LARGE SCALE GENOMIC DNA]</scope>
    <source>
        <strain evidence="4 5">WCA-693-APC-MOT-I</strain>
    </source>
</reference>
<keyword evidence="5" id="KW-1185">Reference proteome</keyword>
<dbReference type="Gene3D" id="3.40.50.11220">
    <property type="match status" value="1"/>
</dbReference>